<evidence type="ECO:0000313" key="7">
    <source>
        <dbReference type="Proteomes" id="UP000053424"/>
    </source>
</evidence>
<dbReference type="EMBL" id="KN831784">
    <property type="protein sequence ID" value="KIM40009.1"/>
    <property type="molecule type" value="Genomic_DNA"/>
</dbReference>
<dbReference type="Pfam" id="PF08547">
    <property type="entry name" value="CIA30"/>
    <property type="match status" value="1"/>
</dbReference>
<name>A0A0C3C723_HEBCY</name>
<accession>A0A0C3C723</accession>
<sequence>MKGAEGAIRTPITLFTLNTLEDLNQFGKGADSDIGGLSTANLTLEERPEINQPIGKEATGVFWGDMRLKVKPGMEGRIRGGYAGIRSKNRRTLFGMQVEDASAHEFLALRLRIAGDPATHNSYYVNIQTDGAFNTDLWQHRLFFRKKNNTWEDVFIPFDNFVRTNAGELSQHQMPMHRERIKNIGISILGANSGVEGKYELGLDSIKLLNEEDVTYAPPGTYSTVF</sequence>
<dbReference type="Proteomes" id="UP000053424">
    <property type="component" value="Unassembled WGS sequence"/>
</dbReference>
<dbReference type="InterPro" id="IPR013857">
    <property type="entry name" value="NADH-UbQ_OxRdtase-assoc_prot30"/>
</dbReference>
<gene>
    <name evidence="6" type="ORF">M413DRAFT_19686</name>
</gene>
<keyword evidence="3" id="KW-0496">Mitochondrion</keyword>
<comment type="subcellular location">
    <subcellularLocation>
        <location evidence="1">Mitochondrion</location>
    </subcellularLocation>
</comment>
<dbReference type="STRING" id="686832.A0A0C3C723"/>
<protein>
    <recommendedName>
        <fullName evidence="5">NADH:ubiquinone oxidoreductase intermediate-associated protein 30 domain-containing protein</fullName>
    </recommendedName>
</protein>
<evidence type="ECO:0000256" key="1">
    <source>
        <dbReference type="ARBA" id="ARBA00004173"/>
    </source>
</evidence>
<dbReference type="SUPFAM" id="SSF49785">
    <property type="entry name" value="Galactose-binding domain-like"/>
    <property type="match status" value="1"/>
</dbReference>
<reference evidence="7" key="2">
    <citation type="submission" date="2015-01" db="EMBL/GenBank/DDBJ databases">
        <title>Evolutionary Origins and Diversification of the Mycorrhizal Mutualists.</title>
        <authorList>
            <consortium name="DOE Joint Genome Institute"/>
            <consortium name="Mycorrhizal Genomics Consortium"/>
            <person name="Kohler A."/>
            <person name="Kuo A."/>
            <person name="Nagy L.G."/>
            <person name="Floudas D."/>
            <person name="Copeland A."/>
            <person name="Barry K.W."/>
            <person name="Cichocki N."/>
            <person name="Veneault-Fourrey C."/>
            <person name="LaButti K."/>
            <person name="Lindquist E.A."/>
            <person name="Lipzen A."/>
            <person name="Lundell T."/>
            <person name="Morin E."/>
            <person name="Murat C."/>
            <person name="Riley R."/>
            <person name="Ohm R."/>
            <person name="Sun H."/>
            <person name="Tunlid A."/>
            <person name="Henrissat B."/>
            <person name="Grigoriev I.V."/>
            <person name="Hibbett D.S."/>
            <person name="Martin F."/>
        </authorList>
    </citation>
    <scope>NUCLEOTIDE SEQUENCE [LARGE SCALE GENOMIC DNA]</scope>
    <source>
        <strain evidence="7">h7</strain>
    </source>
</reference>
<evidence type="ECO:0000313" key="6">
    <source>
        <dbReference type="EMBL" id="KIM40009.1"/>
    </source>
</evidence>
<dbReference type="PANTHER" id="PTHR13194:SF18">
    <property type="entry name" value="COMPLEX I INTERMEDIATE-ASSOCIATED PROTEIN 30, MITOCHONDRIAL"/>
    <property type="match status" value="1"/>
</dbReference>
<dbReference type="HOGENOM" id="CLU_059028_1_1_1"/>
<dbReference type="GO" id="GO:0006120">
    <property type="term" value="P:mitochondrial electron transport, NADH to ubiquinone"/>
    <property type="evidence" value="ECO:0007669"/>
    <property type="project" value="TreeGrafter"/>
</dbReference>
<dbReference type="InterPro" id="IPR039131">
    <property type="entry name" value="NDUFAF1"/>
</dbReference>
<dbReference type="GO" id="GO:0010257">
    <property type="term" value="P:NADH dehydrogenase complex assembly"/>
    <property type="evidence" value="ECO:0007669"/>
    <property type="project" value="TreeGrafter"/>
</dbReference>
<dbReference type="AlphaFoldDB" id="A0A0C3C723"/>
<keyword evidence="7" id="KW-1185">Reference proteome</keyword>
<evidence type="ECO:0000259" key="5">
    <source>
        <dbReference type="Pfam" id="PF08547"/>
    </source>
</evidence>
<comment type="similarity">
    <text evidence="2">Belongs to the CIA30 family.</text>
</comment>
<dbReference type="GO" id="GO:0005739">
    <property type="term" value="C:mitochondrion"/>
    <property type="evidence" value="ECO:0007669"/>
    <property type="project" value="UniProtKB-SubCell"/>
</dbReference>
<dbReference type="OrthoDB" id="42561at2759"/>
<evidence type="ECO:0000256" key="3">
    <source>
        <dbReference type="ARBA" id="ARBA00023128"/>
    </source>
</evidence>
<organism evidence="6 7">
    <name type="scientific">Hebeloma cylindrosporum</name>
    <dbReference type="NCBI Taxonomy" id="76867"/>
    <lineage>
        <taxon>Eukaryota</taxon>
        <taxon>Fungi</taxon>
        <taxon>Dikarya</taxon>
        <taxon>Basidiomycota</taxon>
        <taxon>Agaricomycotina</taxon>
        <taxon>Agaricomycetes</taxon>
        <taxon>Agaricomycetidae</taxon>
        <taxon>Agaricales</taxon>
        <taxon>Agaricineae</taxon>
        <taxon>Hymenogastraceae</taxon>
        <taxon>Hebeloma</taxon>
    </lineage>
</organism>
<keyword evidence="4" id="KW-0143">Chaperone</keyword>
<dbReference type="GO" id="GO:0051082">
    <property type="term" value="F:unfolded protein binding"/>
    <property type="evidence" value="ECO:0007669"/>
    <property type="project" value="TreeGrafter"/>
</dbReference>
<feature type="domain" description="NADH:ubiquinone oxidoreductase intermediate-associated protein 30" evidence="5">
    <location>
        <begin position="17"/>
        <end position="201"/>
    </location>
</feature>
<evidence type="ECO:0000256" key="4">
    <source>
        <dbReference type="ARBA" id="ARBA00023186"/>
    </source>
</evidence>
<proteinExistence type="inferred from homology"/>
<evidence type="ECO:0000256" key="2">
    <source>
        <dbReference type="ARBA" id="ARBA00007884"/>
    </source>
</evidence>
<dbReference type="PANTHER" id="PTHR13194">
    <property type="entry name" value="COMPLEX I INTERMEDIATE-ASSOCIATED PROTEIN 30"/>
    <property type="match status" value="1"/>
</dbReference>
<reference evidence="6 7" key="1">
    <citation type="submission" date="2014-04" db="EMBL/GenBank/DDBJ databases">
        <authorList>
            <consortium name="DOE Joint Genome Institute"/>
            <person name="Kuo A."/>
            <person name="Gay G."/>
            <person name="Dore J."/>
            <person name="Kohler A."/>
            <person name="Nagy L.G."/>
            <person name="Floudas D."/>
            <person name="Copeland A."/>
            <person name="Barry K.W."/>
            <person name="Cichocki N."/>
            <person name="Veneault-Fourrey C."/>
            <person name="LaButti K."/>
            <person name="Lindquist E.A."/>
            <person name="Lipzen A."/>
            <person name="Lundell T."/>
            <person name="Morin E."/>
            <person name="Murat C."/>
            <person name="Sun H."/>
            <person name="Tunlid A."/>
            <person name="Henrissat B."/>
            <person name="Grigoriev I.V."/>
            <person name="Hibbett D.S."/>
            <person name="Martin F."/>
            <person name="Nordberg H.P."/>
            <person name="Cantor M.N."/>
            <person name="Hua S.X."/>
        </authorList>
    </citation>
    <scope>NUCLEOTIDE SEQUENCE [LARGE SCALE GENOMIC DNA]</scope>
    <source>
        <strain evidence="7">h7</strain>
    </source>
</reference>
<dbReference type="InterPro" id="IPR008979">
    <property type="entry name" value="Galactose-bd-like_sf"/>
</dbReference>